<dbReference type="VEuPathDB" id="VectorBase:MDOA009574"/>
<dbReference type="AlphaFoldDB" id="T1PAV0"/>
<reference evidence="2" key="1">
    <citation type="submission" date="2012-08" db="EMBL/GenBank/DDBJ databases">
        <title>Transcriptome of adult Musca domestica launches a platform for comparative house fly gene expression and characterization of differential gene expression among resistant and susceptible house flies.</title>
        <authorList>
            <person name="Liu N."/>
            <person name="Zhang L."/>
            <person name="Li M."/>
            <person name="Reid W."/>
        </authorList>
    </citation>
    <scope>NUCLEOTIDE SEQUENCE</scope>
    <source>
        <strain evidence="2">ALHF</strain>
        <tissue evidence="2">Whole body</tissue>
    </source>
</reference>
<dbReference type="EMBL" id="KA649380">
    <property type="protein sequence ID" value="AFP64009.1"/>
    <property type="molecule type" value="mRNA"/>
</dbReference>
<dbReference type="SMART" id="SM00700">
    <property type="entry name" value="JHBP"/>
    <property type="match status" value="1"/>
</dbReference>
<dbReference type="EMBL" id="KA645890">
    <property type="protein sequence ID" value="AFP60519.1"/>
    <property type="molecule type" value="mRNA"/>
</dbReference>
<dbReference type="EMBL" id="KA649832">
    <property type="protein sequence ID" value="AFP64461.1"/>
    <property type="molecule type" value="mRNA"/>
</dbReference>
<keyword evidence="1" id="KW-0732">Signal</keyword>
<evidence type="ECO:0000256" key="1">
    <source>
        <dbReference type="SAM" id="SignalP"/>
    </source>
</evidence>
<dbReference type="PANTHER" id="PTHR11008">
    <property type="entry name" value="PROTEIN TAKEOUT-LIKE PROTEIN"/>
    <property type="match status" value="1"/>
</dbReference>
<organism evidence="2">
    <name type="scientific">Musca domestica</name>
    <name type="common">House fly</name>
    <dbReference type="NCBI Taxonomy" id="7370"/>
    <lineage>
        <taxon>Eukaryota</taxon>
        <taxon>Metazoa</taxon>
        <taxon>Ecdysozoa</taxon>
        <taxon>Arthropoda</taxon>
        <taxon>Hexapoda</taxon>
        <taxon>Insecta</taxon>
        <taxon>Pterygota</taxon>
        <taxon>Neoptera</taxon>
        <taxon>Endopterygota</taxon>
        <taxon>Diptera</taxon>
        <taxon>Brachycera</taxon>
        <taxon>Muscomorpha</taxon>
        <taxon>Muscoidea</taxon>
        <taxon>Muscidae</taxon>
        <taxon>Musca</taxon>
    </lineage>
</organism>
<protein>
    <submittedName>
        <fullName evidence="2">Hemolymph juvenile hormone binding protein (JHBP)</fullName>
    </submittedName>
</protein>
<evidence type="ECO:0000313" key="2">
    <source>
        <dbReference type="EMBL" id="AFP60520.1"/>
    </source>
</evidence>
<feature type="signal peptide" evidence="1">
    <location>
        <begin position="1"/>
        <end position="22"/>
    </location>
</feature>
<dbReference type="Gene3D" id="3.15.10.30">
    <property type="entry name" value="Haemolymph juvenile hormone binding protein"/>
    <property type="match status" value="1"/>
</dbReference>
<accession>T1PAV0</accession>
<dbReference type="PANTHER" id="PTHR11008:SF18">
    <property type="entry name" value="BCDNA.GH05536-RELATED"/>
    <property type="match status" value="1"/>
</dbReference>
<sequence>MSLAMFQAVVLVSMAFVGSSRAAIASLPNSQEFATSTTSSLANVDSLLAFPSDLASAVGSSVDNNNNNQQKEFSSSRLQITPCSLSDPNKNECIRGLFMKILPELKQGLPEYGMGSLDPYYYQRGIFRYASEGIQGGLLIKNMQIHGISNLQVKSFIGNFTDNNLIVKLGLEIKQIKADGQFKADVKFGGLRLVPKGPFNITIDNIKAVALTDGKFITNEDNGMRLQLQRLNANVAVGNAKIIANGIFSDRNLNTMILNLVNENLPEITRVGIPATRDQWAPILVEHINNFFAQVPLEKFLVP</sequence>
<dbReference type="VEuPathDB" id="VectorBase:MDOMA2_009668"/>
<proteinExistence type="evidence at transcript level"/>
<dbReference type="GO" id="GO:0005615">
    <property type="term" value="C:extracellular space"/>
    <property type="evidence" value="ECO:0007669"/>
    <property type="project" value="TreeGrafter"/>
</dbReference>
<dbReference type="EMBL" id="KA649378">
    <property type="protein sequence ID" value="AFP64007.1"/>
    <property type="molecule type" value="mRNA"/>
</dbReference>
<dbReference type="InterPro" id="IPR010562">
    <property type="entry name" value="Haemolymph_juvenile_hormone-bd"/>
</dbReference>
<dbReference type="EMBL" id="KA645891">
    <property type="protein sequence ID" value="AFP60520.1"/>
    <property type="molecule type" value="mRNA"/>
</dbReference>
<name>T1PAV0_MUSDO</name>
<dbReference type="Pfam" id="PF06585">
    <property type="entry name" value="JHBP"/>
    <property type="match status" value="1"/>
</dbReference>
<feature type="chain" id="PRO_5007729122" evidence="1">
    <location>
        <begin position="23"/>
        <end position="303"/>
    </location>
</feature>
<dbReference type="EMBL" id="KA649379">
    <property type="protein sequence ID" value="AFP64008.1"/>
    <property type="molecule type" value="mRNA"/>
</dbReference>
<dbReference type="InterPro" id="IPR038606">
    <property type="entry name" value="To_sf"/>
</dbReference>